<dbReference type="Proteomes" id="UP001178507">
    <property type="component" value="Unassembled WGS sequence"/>
</dbReference>
<dbReference type="EMBL" id="CAUJNA010000233">
    <property type="protein sequence ID" value="CAJ1374140.1"/>
    <property type="molecule type" value="Genomic_DNA"/>
</dbReference>
<evidence type="ECO:0000256" key="1">
    <source>
        <dbReference type="SAM" id="MobiDB-lite"/>
    </source>
</evidence>
<dbReference type="AlphaFoldDB" id="A0AA36HSS9"/>
<proteinExistence type="predicted"/>
<comment type="caution">
    <text evidence="2">The sequence shown here is derived from an EMBL/GenBank/DDBJ whole genome shotgun (WGS) entry which is preliminary data.</text>
</comment>
<name>A0AA36HSS9_9DINO</name>
<evidence type="ECO:0000313" key="3">
    <source>
        <dbReference type="Proteomes" id="UP001178507"/>
    </source>
</evidence>
<feature type="compositionally biased region" description="Low complexity" evidence="1">
    <location>
        <begin position="345"/>
        <end position="356"/>
    </location>
</feature>
<feature type="compositionally biased region" description="Basic residues" evidence="1">
    <location>
        <begin position="360"/>
        <end position="373"/>
    </location>
</feature>
<accession>A0AA36HSS9</accession>
<reference evidence="2" key="1">
    <citation type="submission" date="2023-08" db="EMBL/GenBank/DDBJ databases">
        <authorList>
            <person name="Chen Y."/>
            <person name="Shah S."/>
            <person name="Dougan E. K."/>
            <person name="Thang M."/>
            <person name="Chan C."/>
        </authorList>
    </citation>
    <scope>NUCLEOTIDE SEQUENCE</scope>
</reference>
<organism evidence="2 3">
    <name type="scientific">Effrenium voratum</name>
    <dbReference type="NCBI Taxonomy" id="2562239"/>
    <lineage>
        <taxon>Eukaryota</taxon>
        <taxon>Sar</taxon>
        <taxon>Alveolata</taxon>
        <taxon>Dinophyceae</taxon>
        <taxon>Suessiales</taxon>
        <taxon>Symbiodiniaceae</taxon>
        <taxon>Effrenium</taxon>
    </lineage>
</organism>
<sequence>MGEETPPPPSGSEGFALVAAEREDLLATQAEAPDYLNALDALEVDAIRAYAALKEKVSSAADLCQGAREQLQDLARQAWKMAFHADFDFDASELGEKAQQLKPEDLERFHNAWAKLVYDVKEVYQAIGFHRRQDNVSLRSFVTSHCLGFFSDLLETLVPDPVNSQADTSLRSACPFIIAEAAGRVSVGNGLPRDGHVVFSAFQGPCAYYWNGPTGESAAGKDNLKRLVLDWLSKLGGEDKPATHALLQGSLTVTGIMEELLENSGQLQIINGELEKVINKRREKMLQELRFVISTIDSAQVQTTAFEEKLVPRNASNQLLVSVLREILRAQHASASPDADQPEMAGGLALPEGGEAQQPSKRRIQLRLPRSKRAKAEGGGQGQGSEMEIERMQWSAPATLVLAGVLDGSGQACDKAGKCPGSSMVTKHAGFGQPAAIPKMEMCSTNQLLAEGLVEQKILVDKKASETAPQPEPELIPDLDPIDFAARRLFDGLASEAEGEETLLEKATTLSMPFKINSKTAWYNFRQLRFSRGRKRQQGLELKMLSKSLVVRSARRSRFQLGLAVSTLKSHPSSRPKQELDGKAQQGILALAAKFPARR</sequence>
<protein>
    <submittedName>
        <fullName evidence="2">Uncharacterized protein</fullName>
    </submittedName>
</protein>
<gene>
    <name evidence="2" type="ORF">EVOR1521_LOCUS3766</name>
</gene>
<feature type="region of interest" description="Disordered" evidence="1">
    <location>
        <begin position="333"/>
        <end position="387"/>
    </location>
</feature>
<keyword evidence="3" id="KW-1185">Reference proteome</keyword>
<evidence type="ECO:0000313" key="2">
    <source>
        <dbReference type="EMBL" id="CAJ1374140.1"/>
    </source>
</evidence>